<dbReference type="Proteomes" id="UP001432062">
    <property type="component" value="Chromosome"/>
</dbReference>
<evidence type="ECO:0000313" key="2">
    <source>
        <dbReference type="Proteomes" id="UP001432062"/>
    </source>
</evidence>
<name>A0ABZ1YKN7_9NOCA</name>
<proteinExistence type="predicted"/>
<organism evidence="1 2">
    <name type="scientific">Nocardia vinacea</name>
    <dbReference type="NCBI Taxonomy" id="96468"/>
    <lineage>
        <taxon>Bacteria</taxon>
        <taxon>Bacillati</taxon>
        <taxon>Actinomycetota</taxon>
        <taxon>Actinomycetes</taxon>
        <taxon>Mycobacteriales</taxon>
        <taxon>Nocardiaceae</taxon>
        <taxon>Nocardia</taxon>
    </lineage>
</organism>
<evidence type="ECO:0000313" key="1">
    <source>
        <dbReference type="EMBL" id="WUV42865.1"/>
    </source>
</evidence>
<keyword evidence="2" id="KW-1185">Reference proteome</keyword>
<dbReference type="EMBL" id="CP109441">
    <property type="protein sequence ID" value="WUV42865.1"/>
    <property type="molecule type" value="Genomic_DNA"/>
</dbReference>
<gene>
    <name evidence="1" type="ORF">OG563_26845</name>
</gene>
<protein>
    <submittedName>
        <fullName evidence="1">Uncharacterized protein</fullName>
    </submittedName>
</protein>
<accession>A0ABZ1YKN7</accession>
<dbReference type="RefSeq" id="WP_329405483.1">
    <property type="nucleotide sequence ID" value="NZ_CP109441.1"/>
</dbReference>
<reference evidence="1" key="1">
    <citation type="submission" date="2022-10" db="EMBL/GenBank/DDBJ databases">
        <title>The complete genomes of actinobacterial strains from the NBC collection.</title>
        <authorList>
            <person name="Joergensen T.S."/>
            <person name="Alvarez Arevalo M."/>
            <person name="Sterndorff E.B."/>
            <person name="Faurdal D."/>
            <person name="Vuksanovic O."/>
            <person name="Mourched A.-S."/>
            <person name="Charusanti P."/>
            <person name="Shaw S."/>
            <person name="Blin K."/>
            <person name="Weber T."/>
        </authorList>
    </citation>
    <scope>NUCLEOTIDE SEQUENCE</scope>
    <source>
        <strain evidence="1">NBC_01482</strain>
    </source>
</reference>
<sequence>MTPKHPVEFDANEHGLIAETREKIMYFAPGEIVFEPDDETLGVPNHGAGRLVIEVLASHTHWKNKPSAAGATDE</sequence>